<dbReference type="Gene3D" id="1.20.1250.20">
    <property type="entry name" value="MFS general substrate transporter like domains"/>
    <property type="match status" value="1"/>
</dbReference>
<feature type="transmembrane region" description="Helical" evidence="6">
    <location>
        <begin position="222"/>
        <end position="242"/>
    </location>
</feature>
<dbReference type="GO" id="GO:0022857">
    <property type="term" value="F:transmembrane transporter activity"/>
    <property type="evidence" value="ECO:0007669"/>
    <property type="project" value="InterPro"/>
</dbReference>
<dbReference type="SUPFAM" id="SSF103473">
    <property type="entry name" value="MFS general substrate transporter"/>
    <property type="match status" value="1"/>
</dbReference>
<dbReference type="Pfam" id="PF06609">
    <property type="entry name" value="TRI12"/>
    <property type="match status" value="1"/>
</dbReference>
<feature type="transmembrane region" description="Helical" evidence="6">
    <location>
        <begin position="181"/>
        <end position="202"/>
    </location>
</feature>
<feature type="transmembrane region" description="Helical" evidence="6">
    <location>
        <begin position="272"/>
        <end position="299"/>
    </location>
</feature>
<sequence>MVIGGQVLNGLGIGCDLLSNPLIQEIVPKKHRPIATAFAAVFSAGSFIGAPILEGVFIQRAIGGALDGWRVGFYIGGGLYALSFIALALFYRPMPRPNPEGFSFKQRLLKIDWLGVVLACSGLTLFLVGINYGDNPYEWTSEIVLGTMIPGALLLVMFGLWEWKGTSTGILPHAVFKDRNYNVGLIIRVSGGLALYGCQAFLPQMAVYVFGTGGLVTAVWQLPLNISTVLGSLLAAILLRYLKEVRWITMGLLAMLLLGAGLMMLVKPGVEFAVWFFPSAFMGLAIGSEAAVLTIIAGLASPDESIATAVCISTAAGFLGGAIATTMYGQIFNAKVKDFLPPAVSGAAISADLPESSLPRLLSAISSQSREALGAVPGATEAVLEAVTKASRSAYAESFTYIWFTLIAFCVISIIGSWFFTSTAEYFTDEVTAPVVERYNKVIQQKRAEVSK</sequence>
<evidence type="ECO:0000256" key="1">
    <source>
        <dbReference type="ARBA" id="ARBA00004141"/>
    </source>
</evidence>
<accession>C7ZKQ5</accession>
<keyword evidence="3 6" id="KW-0812">Transmembrane</keyword>
<dbReference type="PROSITE" id="PS50850">
    <property type="entry name" value="MFS"/>
    <property type="match status" value="1"/>
</dbReference>
<dbReference type="PANTHER" id="PTHR23501">
    <property type="entry name" value="MAJOR FACILITATOR SUPERFAMILY"/>
    <property type="match status" value="1"/>
</dbReference>
<evidence type="ECO:0000256" key="3">
    <source>
        <dbReference type="ARBA" id="ARBA00022692"/>
    </source>
</evidence>
<comment type="subcellular location">
    <subcellularLocation>
        <location evidence="1">Membrane</location>
        <topology evidence="1">Multi-pass membrane protein</topology>
    </subcellularLocation>
</comment>
<dbReference type="KEGG" id="nhe:NECHADRAFT_42708"/>
<feature type="transmembrane region" description="Helical" evidence="6">
    <location>
        <begin position="306"/>
        <end position="331"/>
    </location>
</feature>
<feature type="transmembrane region" description="Helical" evidence="6">
    <location>
        <begin position="247"/>
        <end position="266"/>
    </location>
</feature>
<evidence type="ECO:0000313" key="8">
    <source>
        <dbReference type="EMBL" id="EEU35375.1"/>
    </source>
</evidence>
<name>C7ZKQ5_FUSV7</name>
<keyword evidence="9" id="KW-1185">Reference proteome</keyword>
<dbReference type="eggNOG" id="KOG0254">
    <property type="taxonomic scope" value="Eukaryota"/>
</dbReference>
<feature type="domain" description="Major facilitator superfamily (MFS) profile" evidence="7">
    <location>
        <begin position="1"/>
        <end position="425"/>
    </location>
</feature>
<proteinExistence type="predicted"/>
<keyword evidence="5 6" id="KW-0472">Membrane</keyword>
<reference evidence="8 9" key="1">
    <citation type="journal article" date="2009" name="PLoS Genet.">
        <title>The genome of Nectria haematococca: contribution of supernumerary chromosomes to gene expansion.</title>
        <authorList>
            <person name="Coleman J.J."/>
            <person name="Rounsley S.D."/>
            <person name="Rodriguez-Carres M."/>
            <person name="Kuo A."/>
            <person name="Wasmann C.C."/>
            <person name="Grimwood J."/>
            <person name="Schmutz J."/>
            <person name="Taga M."/>
            <person name="White G.J."/>
            <person name="Zhou S."/>
            <person name="Schwartz D.C."/>
            <person name="Freitag M."/>
            <person name="Ma L.J."/>
            <person name="Danchin E.G."/>
            <person name="Henrissat B."/>
            <person name="Coutinho P.M."/>
            <person name="Nelson D.R."/>
            <person name="Straney D."/>
            <person name="Napoli C.A."/>
            <person name="Barker B.M."/>
            <person name="Gribskov M."/>
            <person name="Rep M."/>
            <person name="Kroken S."/>
            <person name="Molnar I."/>
            <person name="Rensing C."/>
            <person name="Kennell J.C."/>
            <person name="Zamora J."/>
            <person name="Farman M.L."/>
            <person name="Selker E.U."/>
            <person name="Salamov A."/>
            <person name="Shapiro H."/>
            <person name="Pangilinan J."/>
            <person name="Lindquist E."/>
            <person name="Lamers C."/>
            <person name="Grigoriev I.V."/>
            <person name="Geiser D.M."/>
            <person name="Covert S.F."/>
            <person name="Temporini E."/>
            <person name="Vanetten H.D."/>
        </authorList>
    </citation>
    <scope>NUCLEOTIDE SEQUENCE [LARGE SCALE GENOMIC DNA]</scope>
    <source>
        <strain evidence="9">ATCC MYA-4622 / CBS 123669 / FGSC 9596 / NRRL 45880 / 77-13-4</strain>
    </source>
</reference>
<evidence type="ECO:0000256" key="5">
    <source>
        <dbReference type="ARBA" id="ARBA00023136"/>
    </source>
</evidence>
<evidence type="ECO:0000313" key="9">
    <source>
        <dbReference type="Proteomes" id="UP000005206"/>
    </source>
</evidence>
<dbReference type="GO" id="GO:0005886">
    <property type="term" value="C:plasma membrane"/>
    <property type="evidence" value="ECO:0007669"/>
    <property type="project" value="TreeGrafter"/>
</dbReference>
<keyword evidence="2" id="KW-0813">Transport</keyword>
<feature type="transmembrane region" description="Helical" evidence="6">
    <location>
        <begin position="143"/>
        <end position="161"/>
    </location>
</feature>
<dbReference type="OMA" id="FPLWEVY"/>
<dbReference type="InterPro" id="IPR010573">
    <property type="entry name" value="MFS_Str1/Tri12-like"/>
</dbReference>
<gene>
    <name evidence="8" type="ORF">NECHADRAFT_42708</name>
</gene>
<dbReference type="GeneID" id="9675541"/>
<dbReference type="RefSeq" id="XP_003041088.1">
    <property type="nucleotide sequence ID" value="XM_003041042.1"/>
</dbReference>
<evidence type="ECO:0000256" key="4">
    <source>
        <dbReference type="ARBA" id="ARBA00022989"/>
    </source>
</evidence>
<organism evidence="8 9">
    <name type="scientific">Fusarium vanettenii (strain ATCC MYA-4622 / CBS 123669 / FGSC 9596 / NRRL 45880 / 77-13-4)</name>
    <name type="common">Fusarium solani subsp. pisi</name>
    <dbReference type="NCBI Taxonomy" id="660122"/>
    <lineage>
        <taxon>Eukaryota</taxon>
        <taxon>Fungi</taxon>
        <taxon>Dikarya</taxon>
        <taxon>Ascomycota</taxon>
        <taxon>Pezizomycotina</taxon>
        <taxon>Sordariomycetes</taxon>
        <taxon>Hypocreomycetidae</taxon>
        <taxon>Hypocreales</taxon>
        <taxon>Nectriaceae</taxon>
        <taxon>Fusarium</taxon>
        <taxon>Fusarium solani species complex</taxon>
        <taxon>Fusarium vanettenii</taxon>
    </lineage>
</organism>
<feature type="transmembrane region" description="Helical" evidence="6">
    <location>
        <begin position="34"/>
        <end position="53"/>
    </location>
</feature>
<evidence type="ECO:0000256" key="6">
    <source>
        <dbReference type="SAM" id="Phobius"/>
    </source>
</evidence>
<feature type="transmembrane region" description="Helical" evidence="6">
    <location>
        <begin position="111"/>
        <end position="131"/>
    </location>
</feature>
<protein>
    <recommendedName>
        <fullName evidence="7">Major facilitator superfamily (MFS) profile domain-containing protein</fullName>
    </recommendedName>
</protein>
<dbReference type="VEuPathDB" id="FungiDB:NECHADRAFT_42708"/>
<dbReference type="InterPro" id="IPR036259">
    <property type="entry name" value="MFS_trans_sf"/>
</dbReference>
<evidence type="ECO:0000259" key="7">
    <source>
        <dbReference type="PROSITE" id="PS50850"/>
    </source>
</evidence>
<dbReference type="PANTHER" id="PTHR23501:SF195">
    <property type="entry name" value="PEP5"/>
    <property type="match status" value="1"/>
</dbReference>
<dbReference type="InParanoid" id="C7ZKQ5"/>
<dbReference type="AlphaFoldDB" id="C7ZKQ5"/>
<feature type="transmembrane region" description="Helical" evidence="6">
    <location>
        <begin position="73"/>
        <end position="91"/>
    </location>
</feature>
<dbReference type="EMBL" id="GG698941">
    <property type="protein sequence ID" value="EEU35375.1"/>
    <property type="molecule type" value="Genomic_DNA"/>
</dbReference>
<dbReference type="OrthoDB" id="2587356at2759"/>
<dbReference type="HOGENOM" id="CLU_000960_25_2_1"/>
<feature type="transmembrane region" description="Helical" evidence="6">
    <location>
        <begin position="401"/>
        <end position="420"/>
    </location>
</feature>
<dbReference type="InterPro" id="IPR020846">
    <property type="entry name" value="MFS_dom"/>
</dbReference>
<dbReference type="Proteomes" id="UP000005206">
    <property type="component" value="Chromosome 6"/>
</dbReference>
<evidence type="ECO:0000256" key="2">
    <source>
        <dbReference type="ARBA" id="ARBA00022448"/>
    </source>
</evidence>
<keyword evidence="4 6" id="KW-1133">Transmembrane helix</keyword>